<accession>A0A316VH02</accession>
<evidence type="ECO:0000256" key="1">
    <source>
        <dbReference type="SAM" id="MobiDB-lite"/>
    </source>
</evidence>
<evidence type="ECO:0000256" key="2">
    <source>
        <dbReference type="SAM" id="SignalP"/>
    </source>
</evidence>
<dbReference type="EMBL" id="KZ819602">
    <property type="protein sequence ID" value="PWN36872.1"/>
    <property type="molecule type" value="Genomic_DNA"/>
</dbReference>
<protein>
    <submittedName>
        <fullName evidence="3">Uncharacterized protein</fullName>
    </submittedName>
</protein>
<feature type="region of interest" description="Disordered" evidence="1">
    <location>
        <begin position="123"/>
        <end position="148"/>
    </location>
</feature>
<feature type="region of interest" description="Disordered" evidence="1">
    <location>
        <begin position="37"/>
        <end position="59"/>
    </location>
</feature>
<name>A0A316VH02_9BASI</name>
<keyword evidence="2" id="KW-0732">Signal</keyword>
<dbReference type="RefSeq" id="XP_025357174.1">
    <property type="nucleotide sequence ID" value="XM_025497522.1"/>
</dbReference>
<sequence length="197" mass="22476">MFPIRVISFIIFVLMLPFVLGTNVKKAISKTSEHDVIATSDQQEDPSKQISATPNAKSKRAWKTRVRKVQKYKNLEERHDAIRRIDSKYRKQFTREGIEKAKETLRGDELYTFLRRAKRFKESRVTSTQKAKRARKAEKDADTYKPIPSAVQAIDIRAANAAALSQLPRRPSFVQKSDQEPSLSGKQGPSAGMKDQQ</sequence>
<dbReference type="GeneID" id="37019303"/>
<dbReference type="Proteomes" id="UP000245771">
    <property type="component" value="Unassembled WGS sequence"/>
</dbReference>
<feature type="region of interest" description="Disordered" evidence="1">
    <location>
        <begin position="167"/>
        <end position="197"/>
    </location>
</feature>
<gene>
    <name evidence="3" type="ORF">FA14DRAFT_152294</name>
</gene>
<organism evidence="3 4">
    <name type="scientific">Meira miltonrushii</name>
    <dbReference type="NCBI Taxonomy" id="1280837"/>
    <lineage>
        <taxon>Eukaryota</taxon>
        <taxon>Fungi</taxon>
        <taxon>Dikarya</taxon>
        <taxon>Basidiomycota</taxon>
        <taxon>Ustilaginomycotina</taxon>
        <taxon>Exobasidiomycetes</taxon>
        <taxon>Exobasidiales</taxon>
        <taxon>Brachybasidiaceae</taxon>
        <taxon>Meira</taxon>
    </lineage>
</organism>
<reference evidence="3 4" key="1">
    <citation type="journal article" date="2018" name="Mol. Biol. Evol.">
        <title>Broad Genomic Sampling Reveals a Smut Pathogenic Ancestry of the Fungal Clade Ustilaginomycotina.</title>
        <authorList>
            <person name="Kijpornyongpan T."/>
            <person name="Mondo S.J."/>
            <person name="Barry K."/>
            <person name="Sandor L."/>
            <person name="Lee J."/>
            <person name="Lipzen A."/>
            <person name="Pangilinan J."/>
            <person name="LaButti K."/>
            <person name="Hainaut M."/>
            <person name="Henrissat B."/>
            <person name="Grigoriev I.V."/>
            <person name="Spatafora J.W."/>
            <person name="Aime M.C."/>
        </authorList>
    </citation>
    <scope>NUCLEOTIDE SEQUENCE [LARGE SCALE GENOMIC DNA]</scope>
    <source>
        <strain evidence="3 4">MCA 3882</strain>
    </source>
</reference>
<feature type="chain" id="PRO_5016390178" evidence="2">
    <location>
        <begin position="22"/>
        <end position="197"/>
    </location>
</feature>
<keyword evidence="4" id="KW-1185">Reference proteome</keyword>
<evidence type="ECO:0000313" key="4">
    <source>
        <dbReference type="Proteomes" id="UP000245771"/>
    </source>
</evidence>
<feature type="compositionally biased region" description="Polar residues" evidence="1">
    <location>
        <begin position="174"/>
        <end position="187"/>
    </location>
</feature>
<evidence type="ECO:0000313" key="3">
    <source>
        <dbReference type="EMBL" id="PWN36872.1"/>
    </source>
</evidence>
<feature type="signal peptide" evidence="2">
    <location>
        <begin position="1"/>
        <end position="21"/>
    </location>
</feature>
<dbReference type="AlphaFoldDB" id="A0A316VH02"/>
<dbReference type="InParanoid" id="A0A316VH02"/>
<proteinExistence type="predicted"/>